<dbReference type="RefSeq" id="XP_025529060.1">
    <property type="nucleotide sequence ID" value="XM_025671762.1"/>
</dbReference>
<reference evidence="1 2" key="1">
    <citation type="submission" date="2018-02" db="EMBL/GenBank/DDBJ databases">
        <title>The genomes of Aspergillus section Nigri reveals drivers in fungal speciation.</title>
        <authorList>
            <consortium name="DOE Joint Genome Institute"/>
            <person name="Vesth T.C."/>
            <person name="Nybo J."/>
            <person name="Theobald S."/>
            <person name="Brandl J."/>
            <person name="Frisvad J.C."/>
            <person name="Nielsen K.F."/>
            <person name="Lyhne E.K."/>
            <person name="Kogle M.E."/>
            <person name="Kuo A."/>
            <person name="Riley R."/>
            <person name="Clum A."/>
            <person name="Nolan M."/>
            <person name="Lipzen A."/>
            <person name="Salamov A."/>
            <person name="Henrissat B."/>
            <person name="Wiebenga A."/>
            <person name="De vries R.P."/>
            <person name="Grigoriev I.V."/>
            <person name="Mortensen U.H."/>
            <person name="Andersen M.R."/>
            <person name="Baker S.E."/>
        </authorList>
    </citation>
    <scope>NUCLEOTIDE SEQUENCE [LARGE SCALE GENOMIC DNA]</scope>
    <source>
        <strain evidence="1 2">CBS 114.51</strain>
    </source>
</reference>
<dbReference type="Pfam" id="PF05721">
    <property type="entry name" value="PhyH"/>
    <property type="match status" value="1"/>
</dbReference>
<dbReference type="GeneID" id="37175454"/>
<dbReference type="Proteomes" id="UP000249497">
    <property type="component" value="Unassembled WGS sequence"/>
</dbReference>
<dbReference type="SUPFAM" id="SSF51197">
    <property type="entry name" value="Clavaminate synthase-like"/>
    <property type="match status" value="1"/>
</dbReference>
<dbReference type="AlphaFoldDB" id="A0A8T8X516"/>
<protein>
    <recommendedName>
        <fullName evidence="3">Phytanoyl-CoA dioxygenase</fullName>
    </recommendedName>
</protein>
<evidence type="ECO:0000313" key="1">
    <source>
        <dbReference type="EMBL" id="RAH83166.1"/>
    </source>
</evidence>
<dbReference type="OrthoDB" id="445007at2759"/>
<dbReference type="Gene3D" id="2.60.120.620">
    <property type="entry name" value="q2cbj1_9rhob like domain"/>
    <property type="match status" value="1"/>
</dbReference>
<name>A0A8T8X516_ASPJA</name>
<evidence type="ECO:0008006" key="3">
    <source>
        <dbReference type="Google" id="ProtNLM"/>
    </source>
</evidence>
<dbReference type="PANTHER" id="PTHR31630">
    <property type="entry name" value="PHYTANOYL-COA DIOXYGENASE-RELATED-RELATED"/>
    <property type="match status" value="1"/>
</dbReference>
<dbReference type="PANTHER" id="PTHR31630:SF6">
    <property type="entry name" value="PHYTANOYL-COA DIOXYGENASE-RELATED"/>
    <property type="match status" value="1"/>
</dbReference>
<sequence>MTTTTTTAAATTDRTLKMGLNASANSPEWLQHLQTRGWTVVREAIPRAKALGYAEKGYEWLESWNLGFNRHDPTTRKATNLPWNLRGGLYNRYGIGHEQFVWDLKSEPGLIDKFAQVWGTDQLLVSFDGMNLSMPESERPKTDPIFAPWSHVDQSAYNAEFDCVQGILNLLPNGPEDGGLMVLDGSSAYYTELWERFEHKKPENGWNAWAFQLVDEDMCSWLESKGCKWVKVCAQPGDLLLWDSRTIHYGAPPSSTNDRFAAYVCYKPASVVADEVKQQRLEAFASRANITHDPANFRVKERLPPRDHPSYDVAIRRPLQNPVLTKRARQLIGLDPY</sequence>
<keyword evidence="2" id="KW-1185">Reference proteome</keyword>
<dbReference type="InterPro" id="IPR008775">
    <property type="entry name" value="Phytyl_CoA_dOase-like"/>
</dbReference>
<organism evidence="1 2">
    <name type="scientific">Aspergillus japonicus CBS 114.51</name>
    <dbReference type="NCBI Taxonomy" id="1448312"/>
    <lineage>
        <taxon>Eukaryota</taxon>
        <taxon>Fungi</taxon>
        <taxon>Dikarya</taxon>
        <taxon>Ascomycota</taxon>
        <taxon>Pezizomycotina</taxon>
        <taxon>Eurotiomycetes</taxon>
        <taxon>Eurotiomycetidae</taxon>
        <taxon>Eurotiales</taxon>
        <taxon>Aspergillaceae</taxon>
        <taxon>Aspergillus</taxon>
        <taxon>Aspergillus subgen. Circumdati</taxon>
    </lineage>
</organism>
<proteinExistence type="predicted"/>
<gene>
    <name evidence="1" type="ORF">BO86DRAFT_388066</name>
</gene>
<evidence type="ECO:0000313" key="2">
    <source>
        <dbReference type="Proteomes" id="UP000249497"/>
    </source>
</evidence>
<dbReference type="EMBL" id="KZ824784">
    <property type="protein sequence ID" value="RAH83166.1"/>
    <property type="molecule type" value="Genomic_DNA"/>
</dbReference>
<accession>A0A8T8X516</accession>